<evidence type="ECO:0000313" key="2">
    <source>
        <dbReference type="EMBL" id="AXK32463.1"/>
    </source>
</evidence>
<dbReference type="Gene3D" id="3.40.1080.10">
    <property type="entry name" value="Glutaconate Coenzyme A-transferase"/>
    <property type="match status" value="1"/>
</dbReference>
<evidence type="ECO:0000313" key="3">
    <source>
        <dbReference type="Proteomes" id="UP000254425"/>
    </source>
</evidence>
<accession>A0A345XLE7</accession>
<dbReference type="KEGG" id="sarm:DVA86_07145"/>
<dbReference type="SUPFAM" id="SSF100950">
    <property type="entry name" value="NagB/RpiA/CoA transferase-like"/>
    <property type="match status" value="1"/>
</dbReference>
<evidence type="ECO:0008006" key="4">
    <source>
        <dbReference type="Google" id="ProtNLM"/>
    </source>
</evidence>
<dbReference type="PANTHER" id="PTHR43293:SF3">
    <property type="entry name" value="CHOLESTEROL RING-CLEAVING HYDROLASE IPDB SUBUNIT"/>
    <property type="match status" value="1"/>
</dbReference>
<dbReference type="GO" id="GO:0008410">
    <property type="term" value="F:CoA-transferase activity"/>
    <property type="evidence" value="ECO:0007669"/>
    <property type="project" value="InterPro"/>
</dbReference>
<organism evidence="2 3">
    <name type="scientific">Streptomyces armeniacus</name>
    <dbReference type="NCBI Taxonomy" id="83291"/>
    <lineage>
        <taxon>Bacteria</taxon>
        <taxon>Bacillati</taxon>
        <taxon>Actinomycetota</taxon>
        <taxon>Actinomycetes</taxon>
        <taxon>Kitasatosporales</taxon>
        <taxon>Streptomycetaceae</taxon>
        <taxon>Streptomyces</taxon>
    </lineage>
</organism>
<dbReference type="EMBL" id="CP031320">
    <property type="protein sequence ID" value="AXK32463.1"/>
    <property type="molecule type" value="Genomic_DNA"/>
</dbReference>
<comment type="similarity">
    <text evidence="1">Belongs to the 3-oxoacid CoA-transferase subunit B family.</text>
</comment>
<dbReference type="Pfam" id="PF01144">
    <property type="entry name" value="CoA_trans"/>
    <property type="match status" value="1"/>
</dbReference>
<dbReference type="InterPro" id="IPR004165">
    <property type="entry name" value="CoA_trans_fam_I"/>
</dbReference>
<dbReference type="RefSeq" id="WP_208876683.1">
    <property type="nucleotide sequence ID" value="NZ_CP031320.1"/>
</dbReference>
<reference evidence="2 3" key="1">
    <citation type="submission" date="2018-07" db="EMBL/GenBank/DDBJ databases">
        <title>Draft genome of the type strain Streptomyces armeniacus ATCC 15676.</title>
        <authorList>
            <person name="Labana P."/>
            <person name="Gosse J.T."/>
            <person name="Boddy C.N."/>
        </authorList>
    </citation>
    <scope>NUCLEOTIDE SEQUENCE [LARGE SCALE GENOMIC DNA]</scope>
    <source>
        <strain evidence="2 3">ATCC 15676</strain>
    </source>
</reference>
<sequence length="283" mass="30306">MTDYEIHELMTCRVAAEVDEQGVTVMGSFTPLAYAAYMLAKLTHAKGAYLAGFDAVGMAPVQLSFTGAEAAAYKGAACRWGMLTEVNSIHLANHGGVEAVSSAQFDGSGAINLSAIGPFDKPKVRLPGGAGAAEVIKMYRKMVAYFGNHNSRTLVEKVQFTTGTRWKVGAAARTEAGLQPGPVVVVTNLAVLVKDEDDEPFRIESVHPGVDPQTVVENTGFEVRVPDDVPTTAEPTARQLDLLRNRIDPFGTVKFDFVSGKDRLAYLKGVLDAEWERATAVAS</sequence>
<evidence type="ECO:0000256" key="1">
    <source>
        <dbReference type="ARBA" id="ARBA00007047"/>
    </source>
</evidence>
<keyword evidence="3" id="KW-1185">Reference proteome</keyword>
<name>A0A345XLE7_9ACTN</name>
<dbReference type="Proteomes" id="UP000254425">
    <property type="component" value="Chromosome"/>
</dbReference>
<dbReference type="PANTHER" id="PTHR43293">
    <property type="entry name" value="ACETATE COA-TRANSFERASE YDIF"/>
    <property type="match status" value="1"/>
</dbReference>
<gene>
    <name evidence="2" type="ORF">DVA86_07145</name>
</gene>
<dbReference type="InterPro" id="IPR037171">
    <property type="entry name" value="NagB/RpiA_transferase-like"/>
</dbReference>
<proteinExistence type="inferred from homology"/>
<protein>
    <recommendedName>
        <fullName evidence="4">CoA-transferase</fullName>
    </recommendedName>
</protein>
<dbReference type="AlphaFoldDB" id="A0A345XLE7"/>